<organism evidence="1 2">
    <name type="scientific">Fraxinus pennsylvanica</name>
    <dbReference type="NCBI Taxonomy" id="56036"/>
    <lineage>
        <taxon>Eukaryota</taxon>
        <taxon>Viridiplantae</taxon>
        <taxon>Streptophyta</taxon>
        <taxon>Embryophyta</taxon>
        <taxon>Tracheophyta</taxon>
        <taxon>Spermatophyta</taxon>
        <taxon>Magnoliopsida</taxon>
        <taxon>eudicotyledons</taxon>
        <taxon>Gunneridae</taxon>
        <taxon>Pentapetalae</taxon>
        <taxon>asterids</taxon>
        <taxon>lamiids</taxon>
        <taxon>Lamiales</taxon>
        <taxon>Oleaceae</taxon>
        <taxon>Oleeae</taxon>
        <taxon>Fraxinus</taxon>
    </lineage>
</organism>
<gene>
    <name evidence="1" type="ORF">FPE_LOCUS27311</name>
</gene>
<keyword evidence="2" id="KW-1185">Reference proteome</keyword>
<accession>A0AAD2A236</accession>
<reference evidence="1" key="1">
    <citation type="submission" date="2023-05" db="EMBL/GenBank/DDBJ databases">
        <authorList>
            <person name="Huff M."/>
        </authorList>
    </citation>
    <scope>NUCLEOTIDE SEQUENCE</scope>
</reference>
<proteinExistence type="predicted"/>
<dbReference type="Proteomes" id="UP000834106">
    <property type="component" value="Chromosome 17"/>
</dbReference>
<evidence type="ECO:0000313" key="2">
    <source>
        <dbReference type="Proteomes" id="UP000834106"/>
    </source>
</evidence>
<evidence type="ECO:0000313" key="1">
    <source>
        <dbReference type="EMBL" id="CAI9779881.1"/>
    </source>
</evidence>
<protein>
    <submittedName>
        <fullName evidence="1">Uncharacterized protein</fullName>
    </submittedName>
</protein>
<name>A0AAD2A236_9LAMI</name>
<dbReference type="AlphaFoldDB" id="A0AAD2A236"/>
<sequence>MGVKLIFMLCHEMLGAIKGNNLANRTCRDVWTEYHDMGIGGVKAVADYKAYTASSILDLLHFVAWKMMKRGDVIFRMGLQMIWMIKNMTITNIGHMPWKQNGLDDREQIYLVSISLAIPFLLPMAPDMEMFSMYGVGIPTERAYVNKFSPAAECYNLFRLIRQLRVEMMALV</sequence>
<dbReference type="EMBL" id="OU503052">
    <property type="protein sequence ID" value="CAI9779881.1"/>
    <property type="molecule type" value="Genomic_DNA"/>
</dbReference>